<dbReference type="Gene3D" id="3.40.309.10">
    <property type="entry name" value="Aldehyde Dehydrogenase, Chain A, domain 2"/>
    <property type="match status" value="1"/>
</dbReference>
<dbReference type="InterPro" id="IPR016163">
    <property type="entry name" value="Ald_DH_C"/>
</dbReference>
<feature type="active site" evidence="4">
    <location>
        <position position="257"/>
    </location>
</feature>
<dbReference type="Proteomes" id="UP000078356">
    <property type="component" value="Unassembled WGS sequence"/>
</dbReference>
<comment type="caution">
    <text evidence="7">The sequence shown here is derived from an EMBL/GenBank/DDBJ whole genome shotgun (WGS) entry which is preliminary data.</text>
</comment>
<feature type="domain" description="Aldehyde dehydrogenase" evidence="6">
    <location>
        <begin position="23"/>
        <end position="479"/>
    </location>
</feature>
<evidence type="ECO:0000256" key="5">
    <source>
        <dbReference type="RuleBase" id="RU003345"/>
    </source>
</evidence>
<keyword evidence="2 5" id="KW-0560">Oxidoreductase</keyword>
<organism evidence="7 8">
    <name type="scientific">Pseudomonas oryzihabitans</name>
    <dbReference type="NCBI Taxonomy" id="47885"/>
    <lineage>
        <taxon>Bacteria</taxon>
        <taxon>Pseudomonadati</taxon>
        <taxon>Pseudomonadota</taxon>
        <taxon>Gammaproteobacteria</taxon>
        <taxon>Pseudomonadales</taxon>
        <taxon>Pseudomonadaceae</taxon>
        <taxon>Pseudomonas</taxon>
    </lineage>
</organism>
<dbReference type="PROSITE" id="PS00070">
    <property type="entry name" value="ALDEHYDE_DEHYDR_CYS"/>
    <property type="match status" value="1"/>
</dbReference>
<evidence type="ECO:0000313" key="7">
    <source>
        <dbReference type="EMBL" id="OAN29247.1"/>
    </source>
</evidence>
<dbReference type="InterPro" id="IPR029510">
    <property type="entry name" value="Ald_DH_CS_GLU"/>
</dbReference>
<proteinExistence type="inferred from homology"/>
<name>A0A178LF00_9PSED</name>
<dbReference type="SUPFAM" id="SSF53720">
    <property type="entry name" value="ALDH-like"/>
    <property type="match status" value="1"/>
</dbReference>
<evidence type="ECO:0000313" key="8">
    <source>
        <dbReference type="Proteomes" id="UP000078356"/>
    </source>
</evidence>
<protein>
    <submittedName>
        <fullName evidence="7">Benzaldehyde dehydrogenase</fullName>
    </submittedName>
</protein>
<dbReference type="Gene3D" id="3.40.605.10">
    <property type="entry name" value="Aldehyde Dehydrogenase, Chain A, domain 1"/>
    <property type="match status" value="1"/>
</dbReference>
<evidence type="ECO:0000256" key="2">
    <source>
        <dbReference type="ARBA" id="ARBA00023002"/>
    </source>
</evidence>
<evidence type="ECO:0000259" key="6">
    <source>
        <dbReference type="Pfam" id="PF00171"/>
    </source>
</evidence>
<accession>A0A178LF00</accession>
<dbReference type="AlphaFoldDB" id="A0A178LF00"/>
<dbReference type="FunFam" id="3.40.309.10:FF:000009">
    <property type="entry name" value="Aldehyde dehydrogenase A"/>
    <property type="match status" value="1"/>
</dbReference>
<dbReference type="GO" id="GO:0016620">
    <property type="term" value="F:oxidoreductase activity, acting on the aldehyde or oxo group of donors, NAD or NADP as acceptor"/>
    <property type="evidence" value="ECO:0007669"/>
    <property type="project" value="InterPro"/>
</dbReference>
<dbReference type="InterPro" id="IPR016162">
    <property type="entry name" value="Ald_DH_N"/>
</dbReference>
<keyword evidence="3" id="KW-0520">NAD</keyword>
<evidence type="ECO:0000256" key="1">
    <source>
        <dbReference type="ARBA" id="ARBA00009986"/>
    </source>
</evidence>
<comment type="similarity">
    <text evidence="1 5">Belongs to the aldehyde dehydrogenase family.</text>
</comment>
<dbReference type="InterPro" id="IPR016161">
    <property type="entry name" value="Ald_DH/histidinol_DH"/>
</dbReference>
<dbReference type="PANTHER" id="PTHR42986">
    <property type="entry name" value="BENZALDEHYDE DEHYDROGENASE YFMT"/>
    <property type="match status" value="1"/>
</dbReference>
<evidence type="ECO:0000256" key="4">
    <source>
        <dbReference type="PROSITE-ProRule" id="PRU10007"/>
    </source>
</evidence>
<dbReference type="FunFam" id="3.40.605.10:FF:000007">
    <property type="entry name" value="NAD/NADP-dependent betaine aldehyde dehydrogenase"/>
    <property type="match status" value="1"/>
</dbReference>
<dbReference type="InterPro" id="IPR015590">
    <property type="entry name" value="Aldehyde_DH_dom"/>
</dbReference>
<dbReference type="InterPro" id="IPR016160">
    <property type="entry name" value="Ald_DH_CS_CYS"/>
</dbReference>
<dbReference type="PROSITE" id="PS00687">
    <property type="entry name" value="ALDEHYDE_DEHYDR_GLU"/>
    <property type="match status" value="1"/>
</dbReference>
<dbReference type="RefSeq" id="WP_064307987.1">
    <property type="nucleotide sequence ID" value="NZ_LWCR01000016.1"/>
</dbReference>
<sequence>MSRPSTPFLDGAPWRERIFDGDWIAAQGGTLEVIEPATGQPLHRTGLASVADIDQACAKAAQAQPAWAAWTARQKAALFLAVAAQLELNRAELAPLIARETGGILPKAELELREAGVILQQVAGQLLQPHGVVLPSERGALSYARRLPHGVVGVISPFNFPLILSLRAVAPALACGNAVVLKPDHQTPVSGGVLIARLFEAIGLPKGVLQVLPGRAEAGAALCAHPQVRMIAFTGSTQAGRQVAESAGRHLKKVALELGGKNPLIVLDDADLDRAASCAAWGSFLHQGQICMATGLILVHQRIAAAFSERLVARAAALRLGDPLEPSTQLGPLINDRQLRRVQGIVADSLAAGARLLQGGHHEGLFYAPTVLADVRPGMRAFDEEVFGPVASVVTFADESEAIDLANRTPYGLAAGVLSGSLARARALGERLECGMLHLNDQTVNDEVVNPFGGRGQSGNGGSVGGLCNWDDYSQWQWVTEHNEPPRYPF</sequence>
<gene>
    <name evidence="7" type="ORF">A4V15_18420</name>
</gene>
<dbReference type="PANTHER" id="PTHR42986:SF1">
    <property type="entry name" value="BENZALDEHYDE DEHYDROGENASE YFMT"/>
    <property type="match status" value="1"/>
</dbReference>
<dbReference type="CDD" id="cd07152">
    <property type="entry name" value="ALDH_BenzADH"/>
    <property type="match status" value="1"/>
</dbReference>
<reference evidence="7 8" key="1">
    <citation type="submission" date="2016-04" db="EMBL/GenBank/DDBJ databases">
        <title>Draft Genome Sequences of Staphylococcus capitis Strain H36, S. capitis Strain H65, S. cohnii Strain H62, S. hominis Strain H69, Mycobacterium iranicum Strain H39, Plantibacter sp. Strain H53, Pseudomonas oryzihabitans Strain H72, and Microbacterium sp. Strain H83, isolated from residential settings.</title>
        <authorList>
            <person name="Lymperopoulou D."/>
            <person name="Adams R.I."/>
            <person name="Lindow S."/>
            <person name="Coil D.A."/>
            <person name="Jospin G."/>
            <person name="Eisen J.A."/>
        </authorList>
    </citation>
    <scope>NUCLEOTIDE SEQUENCE [LARGE SCALE GENOMIC DNA]</scope>
    <source>
        <strain evidence="7 8">H72</strain>
    </source>
</reference>
<dbReference type="EMBL" id="LWCR01000016">
    <property type="protein sequence ID" value="OAN29247.1"/>
    <property type="molecule type" value="Genomic_DNA"/>
</dbReference>
<dbReference type="OrthoDB" id="9812625at2"/>
<dbReference type="Pfam" id="PF00171">
    <property type="entry name" value="Aldedh"/>
    <property type="match status" value="1"/>
</dbReference>
<evidence type="ECO:0000256" key="3">
    <source>
        <dbReference type="ARBA" id="ARBA00023027"/>
    </source>
</evidence>